<organism evidence="3 5">
    <name type="scientific">Alteromonas stellipolaris</name>
    <dbReference type="NCBI Taxonomy" id="233316"/>
    <lineage>
        <taxon>Bacteria</taxon>
        <taxon>Pseudomonadati</taxon>
        <taxon>Pseudomonadota</taxon>
        <taxon>Gammaproteobacteria</taxon>
        <taxon>Alteromonadales</taxon>
        <taxon>Alteromonadaceae</taxon>
        <taxon>Alteromonas/Salinimonas group</taxon>
        <taxon>Alteromonas</taxon>
    </lineage>
</organism>
<dbReference type="Proteomes" id="UP000056750">
    <property type="component" value="Chromosome"/>
</dbReference>
<dbReference type="InterPro" id="IPR009875">
    <property type="entry name" value="PilZ_domain"/>
</dbReference>
<keyword evidence="4" id="KW-1185">Reference proteome</keyword>
<evidence type="ECO:0000313" key="4">
    <source>
        <dbReference type="Proteomes" id="UP000056750"/>
    </source>
</evidence>
<dbReference type="AlphaFoldDB" id="A0AAW7Z110"/>
<dbReference type="Proteomes" id="UP001170717">
    <property type="component" value="Unassembled WGS sequence"/>
</dbReference>
<evidence type="ECO:0000259" key="1">
    <source>
        <dbReference type="Pfam" id="PF07238"/>
    </source>
</evidence>
<accession>A0AAW7Z110</accession>
<dbReference type="KEGG" id="asq:AVL57_14255"/>
<feature type="domain" description="PilZ" evidence="1">
    <location>
        <begin position="4"/>
        <end position="110"/>
    </location>
</feature>
<evidence type="ECO:0000313" key="5">
    <source>
        <dbReference type="Proteomes" id="UP001170717"/>
    </source>
</evidence>
<dbReference type="Gene3D" id="2.40.10.220">
    <property type="entry name" value="predicted glycosyltransferase like domains"/>
    <property type="match status" value="1"/>
</dbReference>
<gene>
    <name evidence="2" type="ORF">AVL57_14255</name>
    <name evidence="3" type="ORF">Q4527_09865</name>
</gene>
<proteinExistence type="predicted"/>
<dbReference type="RefSeq" id="WP_057790701.1">
    <property type="nucleotide sequence ID" value="NZ_CANLMS010000001.1"/>
</dbReference>
<reference evidence="3" key="2">
    <citation type="submission" date="2023-07" db="EMBL/GenBank/DDBJ databases">
        <title>Genome content predicts the carbon catabolic preferences of heterotrophic bacteria.</title>
        <authorList>
            <person name="Gralka M."/>
        </authorList>
    </citation>
    <scope>NUCLEOTIDE SEQUENCE</scope>
    <source>
        <strain evidence="3">F2M12</strain>
    </source>
</reference>
<dbReference type="SUPFAM" id="SSF141371">
    <property type="entry name" value="PilZ domain-like"/>
    <property type="match status" value="1"/>
</dbReference>
<name>A0AAW7Z110_9ALTE</name>
<dbReference type="EMBL" id="CP013926">
    <property type="protein sequence ID" value="AMJ75024.1"/>
    <property type="molecule type" value="Genomic_DNA"/>
</dbReference>
<dbReference type="GO" id="GO:0035438">
    <property type="term" value="F:cyclic-di-GMP binding"/>
    <property type="evidence" value="ECO:0007669"/>
    <property type="project" value="InterPro"/>
</dbReference>
<dbReference type="Pfam" id="PF07238">
    <property type="entry name" value="PilZ"/>
    <property type="match status" value="1"/>
</dbReference>
<protein>
    <submittedName>
        <fullName evidence="3">PilZ domain-containing protein</fullName>
    </submittedName>
</protein>
<reference evidence="2 4" key="1">
    <citation type="submission" date="2015-12" db="EMBL/GenBank/DDBJ databases">
        <title>Intraspecies pangenome expansion in the marine bacterium Alteromonas.</title>
        <authorList>
            <person name="Lopez-Perez M."/>
            <person name="Rodriguez-Valera F."/>
        </authorList>
    </citation>
    <scope>NUCLEOTIDE SEQUENCE [LARGE SCALE GENOMIC DNA]</scope>
    <source>
        <strain evidence="2 4">LMG 21861</strain>
    </source>
</reference>
<sequence length="140" mass="15545">MSDKRLFTRIPLAVKGTLAHHDKHIDVIIIDVSLQGVKLSANEDALNELPFDSHDPYTATFRANEDSPVITLHIEQLYRQNDSRKDSVSLGCKVSQMDVDSISALRRLILLNSQDADLNEKELNALIEAVYSNASNASLS</sequence>
<dbReference type="EMBL" id="JAUOQI010000006">
    <property type="protein sequence ID" value="MDO6577702.1"/>
    <property type="molecule type" value="Genomic_DNA"/>
</dbReference>
<evidence type="ECO:0000313" key="2">
    <source>
        <dbReference type="EMBL" id="AMJ75024.1"/>
    </source>
</evidence>
<evidence type="ECO:0000313" key="3">
    <source>
        <dbReference type="EMBL" id="MDO6577702.1"/>
    </source>
</evidence>
<dbReference type="GeneID" id="83258891"/>